<dbReference type="GO" id="GO:0005886">
    <property type="term" value="C:plasma membrane"/>
    <property type="evidence" value="ECO:0007669"/>
    <property type="project" value="UniProtKB-SubCell"/>
</dbReference>
<evidence type="ECO:0000256" key="1">
    <source>
        <dbReference type="ARBA" id="ARBA00004429"/>
    </source>
</evidence>
<dbReference type="PROSITE" id="PS50111">
    <property type="entry name" value="CHEMOTAXIS_TRANSDUC_2"/>
    <property type="match status" value="1"/>
</dbReference>
<feature type="transmembrane region" description="Helical" evidence="13">
    <location>
        <begin position="159"/>
        <end position="180"/>
    </location>
</feature>
<dbReference type="CDD" id="cd00130">
    <property type="entry name" value="PAS"/>
    <property type="match status" value="1"/>
</dbReference>
<feature type="region of interest" description="Disordered" evidence="12">
    <location>
        <begin position="733"/>
        <end position="754"/>
    </location>
</feature>
<dbReference type="FunFam" id="3.30.450.20:FF:000075">
    <property type="entry name" value="Methyl-accepting chemotaxis protein"/>
    <property type="match status" value="1"/>
</dbReference>
<dbReference type="Gene3D" id="1.10.287.950">
    <property type="entry name" value="Methyl-accepting chemotaxis protein"/>
    <property type="match status" value="1"/>
</dbReference>
<dbReference type="InterPro" id="IPR051310">
    <property type="entry name" value="MCP_chemotaxis"/>
</dbReference>
<evidence type="ECO:0000256" key="8">
    <source>
        <dbReference type="ARBA" id="ARBA00023136"/>
    </source>
</evidence>
<feature type="domain" description="HAMP" evidence="16">
    <location>
        <begin position="208"/>
        <end position="260"/>
    </location>
</feature>
<keyword evidence="3" id="KW-0488">Methylation</keyword>
<comment type="similarity">
    <text evidence="10">Belongs to the methyl-accepting chemotaxis (MCP) protein family.</text>
</comment>
<evidence type="ECO:0000256" key="11">
    <source>
        <dbReference type="PROSITE-ProRule" id="PRU00284"/>
    </source>
</evidence>
<keyword evidence="7 13" id="KW-1133">Transmembrane helix</keyword>
<evidence type="ECO:0000256" key="13">
    <source>
        <dbReference type="SAM" id="Phobius"/>
    </source>
</evidence>
<keyword evidence="8 13" id="KW-0472">Membrane</keyword>
<accession>A0A831WGJ3</accession>
<dbReference type="SMART" id="SM00283">
    <property type="entry name" value="MA"/>
    <property type="match status" value="1"/>
</dbReference>
<dbReference type="FunFam" id="3.30.450.20:FF:000046">
    <property type="entry name" value="Aerotaxis sensor receptor"/>
    <property type="match status" value="1"/>
</dbReference>
<protein>
    <submittedName>
        <fullName evidence="17">PAS domain S-box protein</fullName>
    </submittedName>
</protein>
<dbReference type="SUPFAM" id="SSF158472">
    <property type="entry name" value="HAMP domain-like"/>
    <property type="match status" value="1"/>
</dbReference>
<feature type="domain" description="Methyl-accepting transducer" evidence="14">
    <location>
        <begin position="487"/>
        <end position="716"/>
    </location>
</feature>
<gene>
    <name evidence="17" type="ORF">ENJ12_12435</name>
</gene>
<dbReference type="InterPro" id="IPR013655">
    <property type="entry name" value="PAS_fold_3"/>
</dbReference>
<evidence type="ECO:0000256" key="7">
    <source>
        <dbReference type="ARBA" id="ARBA00022989"/>
    </source>
</evidence>
<dbReference type="GO" id="GO:0007165">
    <property type="term" value="P:signal transduction"/>
    <property type="evidence" value="ECO:0007669"/>
    <property type="project" value="UniProtKB-KW"/>
</dbReference>
<dbReference type="GO" id="GO:0004888">
    <property type="term" value="F:transmembrane signaling receptor activity"/>
    <property type="evidence" value="ECO:0007669"/>
    <property type="project" value="InterPro"/>
</dbReference>
<dbReference type="PANTHER" id="PTHR43531">
    <property type="entry name" value="PROTEIN ICFG"/>
    <property type="match status" value="1"/>
</dbReference>
<dbReference type="CDD" id="cd11386">
    <property type="entry name" value="MCP_signal"/>
    <property type="match status" value="1"/>
</dbReference>
<evidence type="ECO:0000259" key="14">
    <source>
        <dbReference type="PROSITE" id="PS50111"/>
    </source>
</evidence>
<dbReference type="InterPro" id="IPR035965">
    <property type="entry name" value="PAS-like_dom_sf"/>
</dbReference>
<dbReference type="InterPro" id="IPR025991">
    <property type="entry name" value="Chemoreceptor_zinc-bind_dom"/>
</dbReference>
<dbReference type="Pfam" id="PF13188">
    <property type="entry name" value="PAS_8"/>
    <property type="match status" value="1"/>
</dbReference>
<evidence type="ECO:0000256" key="10">
    <source>
        <dbReference type="ARBA" id="ARBA00029447"/>
    </source>
</evidence>
<dbReference type="InterPro" id="IPR004090">
    <property type="entry name" value="Chemotax_Me-accpt_rcpt"/>
</dbReference>
<keyword evidence="4" id="KW-0145">Chemotaxis</keyword>
<dbReference type="PROSITE" id="PS50885">
    <property type="entry name" value="HAMP"/>
    <property type="match status" value="2"/>
</dbReference>
<evidence type="ECO:0000256" key="4">
    <source>
        <dbReference type="ARBA" id="ARBA00022500"/>
    </source>
</evidence>
<dbReference type="PRINTS" id="PR00260">
    <property type="entry name" value="CHEMTRNSDUCR"/>
</dbReference>
<evidence type="ECO:0000313" key="17">
    <source>
        <dbReference type="EMBL" id="HEC07656.1"/>
    </source>
</evidence>
<feature type="region of interest" description="Disordered" evidence="12">
    <location>
        <begin position="868"/>
        <end position="905"/>
    </location>
</feature>
<dbReference type="Proteomes" id="UP000886339">
    <property type="component" value="Unassembled WGS sequence"/>
</dbReference>
<dbReference type="NCBIfam" id="TIGR00229">
    <property type="entry name" value="sensory_box"/>
    <property type="match status" value="1"/>
</dbReference>
<evidence type="ECO:0000256" key="9">
    <source>
        <dbReference type="ARBA" id="ARBA00023224"/>
    </source>
</evidence>
<dbReference type="SMART" id="SM00091">
    <property type="entry name" value="PAS"/>
    <property type="match status" value="2"/>
</dbReference>
<feature type="domain" description="PAS" evidence="15">
    <location>
        <begin position="25"/>
        <end position="76"/>
    </location>
</feature>
<dbReference type="SUPFAM" id="SSF58104">
    <property type="entry name" value="Methyl-accepting chemotaxis protein (MCP) signaling domain"/>
    <property type="match status" value="1"/>
</dbReference>
<evidence type="ECO:0000256" key="3">
    <source>
        <dbReference type="ARBA" id="ARBA00022481"/>
    </source>
</evidence>
<sequence length="905" mass="100111">MKINEPVTDHEVVMKDGQFIVSTTDRKGIIRSINRDFIEISGFTSEELVGRNHNLVRHPDMPPEAFEDLWRTIKADKPWIGVVKNRCKNGDYYWVKANVTPMREHGQVTGYMSVRTKPSRQEIEQAEALYQKLRTGEVSLRPSGFKRIRQSLGNLGSSGYLNLLLVVSVLAMVGIAGLAYLGTDLYILAATIAGVSLFFAGAVQALKKYISRPIAQAITAMQDIANGEYFNWVETHRDDELGKLIQNIQSAQIRLGYEVNEIRQQANSLSRVQEALRSVSANVMIADQDLNIIYLNDAVKEMMRNAEDDIRKELPEFDSSKLMGANVDVFHKNPAHQRGMMERLQESFTTDIELGGRFLRLTANPIINDQGERLGTVVEWLDRTSEVAVEREIQGIVDNALIGNLTERVSLEGKEGFYRKLGGSVNELMQILEQVINDTASVLGALARGELDKTITTEYEGSFARLKDDVNTTISNLNRVIGSIRTSADAVEHASQEIAEGNADLARRTELQASNLEETASSMEEITSTVRQNADNSRKASELAGVTLNQAVDGGTVIQNTITAMEKITDSSKKIAAIISVIDDIAFQTNLLALNAAVEAARAGEQGRGFAVVATEVRNLAQRSATAAKEIKELIEDSVNKVGEGSDLVDQSGKTLEKIVSSVKKVNDFIAEIAAASSEQYAGIDQVNQAVSQMDEVTQQNATLVEEAAQTSQMMDEQAKELGELISFFKTDGANSHQDGVERRSADRPWSGHQAPAELDFANARTRHKLWKTRLRAFLDGEESMQEEEAVSHHDCDLGKWLYSTGMPQHGGMRKMQELERIHAEMHTLIKQVIQAKQSGDSKKAESVYNRVERYSDQIVSLLEELEKETGAAASQAPATEPPAQRVVSRPRLQAVGADDVWDEF</sequence>
<dbReference type="Pfam" id="PF00672">
    <property type="entry name" value="HAMP"/>
    <property type="match status" value="1"/>
</dbReference>
<dbReference type="InterPro" id="IPR001610">
    <property type="entry name" value="PAC"/>
</dbReference>
<dbReference type="CDD" id="cd06225">
    <property type="entry name" value="HAMP"/>
    <property type="match status" value="1"/>
</dbReference>
<dbReference type="FunFam" id="1.10.287.950:FF:000001">
    <property type="entry name" value="Methyl-accepting chemotaxis sensory transducer"/>
    <property type="match status" value="1"/>
</dbReference>
<feature type="transmembrane region" description="Helical" evidence="13">
    <location>
        <begin position="186"/>
        <end position="206"/>
    </location>
</feature>
<name>A0A831WGJ3_9GAMM</name>
<dbReference type="Gene3D" id="1.20.120.30">
    <property type="entry name" value="Aspartate receptor, ligand-binding domain"/>
    <property type="match status" value="1"/>
</dbReference>
<evidence type="ECO:0000256" key="5">
    <source>
        <dbReference type="ARBA" id="ARBA00022519"/>
    </source>
</evidence>
<dbReference type="Pfam" id="PF18947">
    <property type="entry name" value="HAMP_2"/>
    <property type="match status" value="1"/>
</dbReference>
<dbReference type="PANTHER" id="PTHR43531:SF14">
    <property type="entry name" value="METHYL-ACCEPTING CHEMOTAXIS PROTEIN I-RELATED"/>
    <property type="match status" value="1"/>
</dbReference>
<dbReference type="PROSITE" id="PS50112">
    <property type="entry name" value="PAS"/>
    <property type="match status" value="1"/>
</dbReference>
<dbReference type="EMBL" id="DRLF01000426">
    <property type="protein sequence ID" value="HEC07656.1"/>
    <property type="molecule type" value="Genomic_DNA"/>
</dbReference>
<dbReference type="SUPFAM" id="SSF55785">
    <property type="entry name" value="PYP-like sensor domain (PAS domain)"/>
    <property type="match status" value="1"/>
</dbReference>
<dbReference type="SMART" id="SM00086">
    <property type="entry name" value="PAC"/>
    <property type="match status" value="1"/>
</dbReference>
<feature type="domain" description="HAMP" evidence="16">
    <location>
        <begin position="430"/>
        <end position="482"/>
    </location>
</feature>
<dbReference type="Pfam" id="PF00015">
    <property type="entry name" value="MCPsignal"/>
    <property type="match status" value="1"/>
</dbReference>
<comment type="caution">
    <text evidence="17">The sequence shown here is derived from an EMBL/GenBank/DDBJ whole genome shotgun (WGS) entry which is preliminary data.</text>
</comment>
<dbReference type="Gene3D" id="6.10.340.10">
    <property type="match status" value="1"/>
</dbReference>
<evidence type="ECO:0000259" key="15">
    <source>
        <dbReference type="PROSITE" id="PS50112"/>
    </source>
</evidence>
<dbReference type="InterPro" id="IPR000014">
    <property type="entry name" value="PAS"/>
</dbReference>
<evidence type="ECO:0000259" key="16">
    <source>
        <dbReference type="PROSITE" id="PS50885"/>
    </source>
</evidence>
<evidence type="ECO:0000256" key="2">
    <source>
        <dbReference type="ARBA" id="ARBA00022475"/>
    </source>
</evidence>
<organism evidence="17">
    <name type="scientific">Thiolapillus brandeum</name>
    <dbReference type="NCBI Taxonomy" id="1076588"/>
    <lineage>
        <taxon>Bacteria</taxon>
        <taxon>Pseudomonadati</taxon>
        <taxon>Pseudomonadota</taxon>
        <taxon>Gammaproteobacteria</taxon>
        <taxon>Chromatiales</taxon>
        <taxon>Sedimenticolaceae</taxon>
        <taxon>Thiolapillus</taxon>
    </lineage>
</organism>
<dbReference type="SMART" id="SM00304">
    <property type="entry name" value="HAMP"/>
    <property type="match status" value="2"/>
</dbReference>
<keyword evidence="2" id="KW-1003">Cell membrane</keyword>
<dbReference type="AlphaFoldDB" id="A0A831WGJ3"/>
<evidence type="ECO:0000256" key="12">
    <source>
        <dbReference type="SAM" id="MobiDB-lite"/>
    </source>
</evidence>
<keyword evidence="5" id="KW-0997">Cell inner membrane</keyword>
<dbReference type="Pfam" id="PF08447">
    <property type="entry name" value="PAS_3"/>
    <property type="match status" value="1"/>
</dbReference>
<evidence type="ECO:0000256" key="6">
    <source>
        <dbReference type="ARBA" id="ARBA00022692"/>
    </source>
</evidence>
<keyword evidence="9 11" id="KW-0807">Transducer</keyword>
<dbReference type="InterPro" id="IPR003660">
    <property type="entry name" value="HAMP_dom"/>
</dbReference>
<dbReference type="Gene3D" id="3.30.450.20">
    <property type="entry name" value="PAS domain"/>
    <property type="match status" value="2"/>
</dbReference>
<keyword evidence="6 13" id="KW-0812">Transmembrane</keyword>
<reference evidence="17" key="1">
    <citation type="journal article" date="2020" name="mSystems">
        <title>Genome- and Community-Level Interaction Insights into Carbon Utilization and Element Cycling Functions of Hydrothermarchaeota in Hydrothermal Sediment.</title>
        <authorList>
            <person name="Zhou Z."/>
            <person name="Liu Y."/>
            <person name="Xu W."/>
            <person name="Pan J."/>
            <person name="Luo Z.H."/>
            <person name="Li M."/>
        </authorList>
    </citation>
    <scope>NUCLEOTIDE SEQUENCE [LARGE SCALE GENOMIC DNA]</scope>
    <source>
        <strain evidence="17">HyVt-458</strain>
    </source>
</reference>
<dbReference type="GO" id="GO:0052131">
    <property type="term" value="P:positive aerotaxis"/>
    <property type="evidence" value="ECO:0007669"/>
    <property type="project" value="UniProtKB-ARBA"/>
</dbReference>
<dbReference type="InterPro" id="IPR004089">
    <property type="entry name" value="MCPsignal_dom"/>
</dbReference>
<dbReference type="Pfam" id="PF13682">
    <property type="entry name" value="CZB"/>
    <property type="match status" value="1"/>
</dbReference>
<comment type="subcellular location">
    <subcellularLocation>
        <location evidence="1">Cell inner membrane</location>
        <topology evidence="1">Multi-pass membrane protein</topology>
    </subcellularLocation>
</comment>
<proteinExistence type="inferred from homology"/>